<name>A0A0E9WGQ2_ANGAN</name>
<sequence length="58" mass="6488">MLSMMATLTWPFCPFCDILLYLIYPVCLLGIVHCSTLHYNVNLPASQSTNHSGSEINL</sequence>
<dbReference type="EMBL" id="GBXM01019909">
    <property type="protein sequence ID" value="JAH88668.1"/>
    <property type="molecule type" value="Transcribed_RNA"/>
</dbReference>
<reference evidence="1" key="2">
    <citation type="journal article" date="2015" name="Fish Shellfish Immunol.">
        <title>Early steps in the European eel (Anguilla anguilla)-Vibrio vulnificus interaction in the gills: Role of the RtxA13 toxin.</title>
        <authorList>
            <person name="Callol A."/>
            <person name="Pajuelo D."/>
            <person name="Ebbesson L."/>
            <person name="Teles M."/>
            <person name="MacKenzie S."/>
            <person name="Amaro C."/>
        </authorList>
    </citation>
    <scope>NUCLEOTIDE SEQUENCE</scope>
</reference>
<dbReference type="AlphaFoldDB" id="A0A0E9WGQ2"/>
<proteinExistence type="predicted"/>
<protein>
    <submittedName>
        <fullName evidence="1">Uncharacterized protein</fullName>
    </submittedName>
</protein>
<reference evidence="1" key="1">
    <citation type="submission" date="2014-11" db="EMBL/GenBank/DDBJ databases">
        <authorList>
            <person name="Amaro Gonzalez C."/>
        </authorList>
    </citation>
    <scope>NUCLEOTIDE SEQUENCE</scope>
</reference>
<evidence type="ECO:0000313" key="1">
    <source>
        <dbReference type="EMBL" id="JAH88668.1"/>
    </source>
</evidence>
<accession>A0A0E9WGQ2</accession>
<organism evidence="1">
    <name type="scientific">Anguilla anguilla</name>
    <name type="common">European freshwater eel</name>
    <name type="synonym">Muraena anguilla</name>
    <dbReference type="NCBI Taxonomy" id="7936"/>
    <lineage>
        <taxon>Eukaryota</taxon>
        <taxon>Metazoa</taxon>
        <taxon>Chordata</taxon>
        <taxon>Craniata</taxon>
        <taxon>Vertebrata</taxon>
        <taxon>Euteleostomi</taxon>
        <taxon>Actinopterygii</taxon>
        <taxon>Neopterygii</taxon>
        <taxon>Teleostei</taxon>
        <taxon>Anguilliformes</taxon>
        <taxon>Anguillidae</taxon>
        <taxon>Anguilla</taxon>
    </lineage>
</organism>